<dbReference type="RefSeq" id="WP_129563505.1">
    <property type="nucleotide sequence ID" value="NZ_CADIKL010000002.1"/>
</dbReference>
<sequence>MQIDPVLAGAAQAVAAIVVLLGALAKWRRPTAFRDAIAAWRIVPEVLAWPGAIAIVAVETLGPLALLSKETRFGGATLLIALFALFAAGLAVNILRGHTDIDCGCSGLASLVPSGPDATSHAPRGIGWWHVARLGLLAALTGTAYLESTTRPIVWFDYLTLSFAVLSIVCALLVLDALIANGPKLEHLRNS</sequence>
<dbReference type="Pfam" id="PF07291">
    <property type="entry name" value="MauE"/>
    <property type="match status" value="1"/>
</dbReference>
<dbReference type="GO" id="GO:0016020">
    <property type="term" value="C:membrane"/>
    <property type="evidence" value="ECO:0007669"/>
    <property type="project" value="UniProtKB-SubCell"/>
</dbReference>
<evidence type="ECO:0000256" key="8">
    <source>
        <dbReference type="SAM" id="Phobius"/>
    </source>
</evidence>
<evidence type="ECO:0000256" key="6">
    <source>
        <dbReference type="ARBA" id="ARBA00022989"/>
    </source>
</evidence>
<feature type="domain" description="Methylamine utilisation protein MauE" evidence="9">
    <location>
        <begin position="8"/>
        <end position="140"/>
    </location>
</feature>
<dbReference type="GO" id="GO:0030416">
    <property type="term" value="P:methylamine metabolic process"/>
    <property type="evidence" value="ECO:0007669"/>
    <property type="project" value="InterPro"/>
</dbReference>
<reference evidence="10 11" key="1">
    <citation type="submission" date="2020-04" db="EMBL/GenBank/DDBJ databases">
        <authorList>
            <person name="De Canck E."/>
        </authorList>
    </citation>
    <scope>NUCLEOTIDE SEQUENCE [LARGE SCALE GENOMIC DNA]</scope>
    <source>
        <strain evidence="10 11">LMG 28688</strain>
    </source>
</reference>
<organism evidence="10 11">
    <name type="scientific">Paraburkholderia caffeinitolerans</name>
    <dbReference type="NCBI Taxonomy" id="1723730"/>
    <lineage>
        <taxon>Bacteria</taxon>
        <taxon>Pseudomonadati</taxon>
        <taxon>Pseudomonadota</taxon>
        <taxon>Betaproteobacteria</taxon>
        <taxon>Burkholderiales</taxon>
        <taxon>Burkholderiaceae</taxon>
        <taxon>Paraburkholderia</taxon>
    </lineage>
</organism>
<feature type="transmembrane region" description="Helical" evidence="8">
    <location>
        <begin position="46"/>
        <end position="67"/>
    </location>
</feature>
<keyword evidence="6 8" id="KW-1133">Transmembrane helix</keyword>
<keyword evidence="7 8" id="KW-0472">Membrane</keyword>
<dbReference type="EMBL" id="CADIKL010000002">
    <property type="protein sequence ID" value="CAB3778343.1"/>
    <property type="molecule type" value="Genomic_DNA"/>
</dbReference>
<accession>A0A6J5FEK1</accession>
<comment type="function">
    <text evidence="1">May be specifically involved in the processing, transport, and/or maturation of the MADH beta-subunit.</text>
</comment>
<comment type="pathway">
    <text evidence="3">One-carbon metabolism; methylamine degradation.</text>
</comment>
<name>A0A6J5FEK1_9BURK</name>
<evidence type="ECO:0000256" key="7">
    <source>
        <dbReference type="ARBA" id="ARBA00023136"/>
    </source>
</evidence>
<evidence type="ECO:0000259" key="9">
    <source>
        <dbReference type="Pfam" id="PF07291"/>
    </source>
</evidence>
<feature type="transmembrane region" description="Helical" evidence="8">
    <location>
        <begin position="158"/>
        <end position="179"/>
    </location>
</feature>
<evidence type="ECO:0000256" key="4">
    <source>
        <dbReference type="ARBA" id="ARBA00019078"/>
    </source>
</evidence>
<protein>
    <recommendedName>
        <fullName evidence="4">Methylamine utilization protein MauE</fullName>
    </recommendedName>
</protein>
<evidence type="ECO:0000256" key="5">
    <source>
        <dbReference type="ARBA" id="ARBA00022692"/>
    </source>
</evidence>
<dbReference type="Proteomes" id="UP000494119">
    <property type="component" value="Unassembled WGS sequence"/>
</dbReference>
<feature type="transmembrane region" description="Helical" evidence="8">
    <location>
        <begin position="6"/>
        <end position="25"/>
    </location>
</feature>
<keyword evidence="5 8" id="KW-0812">Transmembrane</keyword>
<evidence type="ECO:0000256" key="2">
    <source>
        <dbReference type="ARBA" id="ARBA00004141"/>
    </source>
</evidence>
<comment type="subcellular location">
    <subcellularLocation>
        <location evidence="2">Membrane</location>
        <topology evidence="2">Multi-pass membrane protein</topology>
    </subcellularLocation>
</comment>
<dbReference type="AlphaFoldDB" id="A0A6J5FEK1"/>
<feature type="transmembrane region" description="Helical" evidence="8">
    <location>
        <begin position="73"/>
        <end position="92"/>
    </location>
</feature>
<proteinExistence type="predicted"/>
<gene>
    <name evidence="10" type="ORF">LMG28688_00571</name>
</gene>
<dbReference type="UniPathway" id="UPA00895"/>
<evidence type="ECO:0000256" key="3">
    <source>
        <dbReference type="ARBA" id="ARBA00004856"/>
    </source>
</evidence>
<evidence type="ECO:0000313" key="11">
    <source>
        <dbReference type="Proteomes" id="UP000494119"/>
    </source>
</evidence>
<evidence type="ECO:0000313" key="10">
    <source>
        <dbReference type="EMBL" id="CAB3778343.1"/>
    </source>
</evidence>
<keyword evidence="11" id="KW-1185">Reference proteome</keyword>
<evidence type="ECO:0000256" key="1">
    <source>
        <dbReference type="ARBA" id="ARBA00003475"/>
    </source>
</evidence>
<dbReference type="InterPro" id="IPR009908">
    <property type="entry name" value="Methylamine_util_MauE"/>
</dbReference>